<dbReference type="Proteomes" id="UP000230973">
    <property type="component" value="Unassembled WGS sequence"/>
</dbReference>
<evidence type="ECO:0000313" key="3">
    <source>
        <dbReference type="Proteomes" id="UP000230973"/>
    </source>
</evidence>
<evidence type="ECO:0000256" key="1">
    <source>
        <dbReference type="SAM" id="Phobius"/>
    </source>
</evidence>
<dbReference type="InterPro" id="IPR011042">
    <property type="entry name" value="6-blade_b-propeller_TolB-like"/>
</dbReference>
<gene>
    <name evidence="2" type="ORF">COY93_03120</name>
</gene>
<reference evidence="3" key="1">
    <citation type="submission" date="2017-09" db="EMBL/GenBank/DDBJ databases">
        <title>Depth-based differentiation of microbial function through sediment-hosted aquifers and enrichment of novel symbionts in the deep terrestrial subsurface.</title>
        <authorList>
            <person name="Probst A.J."/>
            <person name="Ladd B."/>
            <person name="Jarett J.K."/>
            <person name="Geller-Mcgrath D.E."/>
            <person name="Sieber C.M.K."/>
            <person name="Emerson J.B."/>
            <person name="Anantharaman K."/>
            <person name="Thomas B.C."/>
            <person name="Malmstrom R."/>
            <person name="Stieglmeier M."/>
            <person name="Klingl A."/>
            <person name="Woyke T."/>
            <person name="Ryan C.M."/>
            <person name="Banfield J.F."/>
        </authorList>
    </citation>
    <scope>NUCLEOTIDE SEQUENCE [LARGE SCALE GENOMIC DNA]</scope>
</reference>
<accession>A0A2M7QAF7</accession>
<sequence>MFVKKVGDSPVRTAYIKAGMILTVSLTVLTMVLSWRIAYIINPTQVGAVPGSSMSAAVPSYLIYRSYRVVSRGDSNAASDDTVSYEFFRYPLDGSSLRSESMLRIVQDGGMNERGEPWMGSVSDDTLLFARHNEIDDVTWIDASGNEFRPSFGWGGLGLKYGGRPSADHGRTVHYDNARGQVVLGAASGPLKSFSVSEPVKPIAWDGNLVYLVSVPEVGGQPLGAYRLDVDAGSLTEIDLVRRMGFGQMDLNPASGKVVGIVTTGEDSGLGGTVGFSSVVMLDLISGEMVELAGESEDYRTFGQPKISSDGSKVAFTAIGAQSDVLVSDLHLGGHERRLISGTVLGWTPDSQSLAVDRDNELQLVSVRDGTVVSVARRSGRYPDPDFHGVDYVGMVSKR</sequence>
<name>A0A2M7QAF7_9BACT</name>
<organism evidence="2 3">
    <name type="scientific">Candidatus Uhrbacteria bacterium CG_4_10_14_0_8_um_filter_58_22</name>
    <dbReference type="NCBI Taxonomy" id="1975029"/>
    <lineage>
        <taxon>Bacteria</taxon>
        <taxon>Candidatus Uhriibacteriota</taxon>
    </lineage>
</organism>
<keyword evidence="1" id="KW-0812">Transmembrane</keyword>
<protein>
    <submittedName>
        <fullName evidence="2">Uncharacterized protein</fullName>
    </submittedName>
</protein>
<dbReference type="AlphaFoldDB" id="A0A2M7QAF7"/>
<dbReference type="SUPFAM" id="SSF82171">
    <property type="entry name" value="DPP6 N-terminal domain-like"/>
    <property type="match status" value="1"/>
</dbReference>
<keyword evidence="1" id="KW-1133">Transmembrane helix</keyword>
<evidence type="ECO:0000313" key="2">
    <source>
        <dbReference type="EMBL" id="PIY62379.1"/>
    </source>
</evidence>
<dbReference type="EMBL" id="PFLC01000040">
    <property type="protein sequence ID" value="PIY62379.1"/>
    <property type="molecule type" value="Genomic_DNA"/>
</dbReference>
<dbReference type="Gene3D" id="2.120.10.30">
    <property type="entry name" value="TolB, C-terminal domain"/>
    <property type="match status" value="1"/>
</dbReference>
<keyword evidence="1" id="KW-0472">Membrane</keyword>
<proteinExistence type="predicted"/>
<feature type="transmembrane region" description="Helical" evidence="1">
    <location>
        <begin position="21"/>
        <end position="41"/>
    </location>
</feature>
<comment type="caution">
    <text evidence="2">The sequence shown here is derived from an EMBL/GenBank/DDBJ whole genome shotgun (WGS) entry which is preliminary data.</text>
</comment>